<evidence type="ECO:0000256" key="1">
    <source>
        <dbReference type="SAM" id="MobiDB-lite"/>
    </source>
</evidence>
<feature type="region of interest" description="Disordered" evidence="1">
    <location>
        <begin position="32"/>
        <end position="91"/>
    </location>
</feature>
<evidence type="ECO:0000313" key="3">
    <source>
        <dbReference type="Proteomes" id="UP000800040"/>
    </source>
</evidence>
<feature type="compositionally biased region" description="Low complexity" evidence="1">
    <location>
        <begin position="32"/>
        <end position="42"/>
    </location>
</feature>
<organism evidence="2 3">
    <name type="scientific">Decorospora gaudefroyi</name>
    <dbReference type="NCBI Taxonomy" id="184978"/>
    <lineage>
        <taxon>Eukaryota</taxon>
        <taxon>Fungi</taxon>
        <taxon>Dikarya</taxon>
        <taxon>Ascomycota</taxon>
        <taxon>Pezizomycotina</taxon>
        <taxon>Dothideomycetes</taxon>
        <taxon>Pleosporomycetidae</taxon>
        <taxon>Pleosporales</taxon>
        <taxon>Pleosporineae</taxon>
        <taxon>Pleosporaceae</taxon>
        <taxon>Decorospora</taxon>
    </lineage>
</organism>
<dbReference type="Proteomes" id="UP000800040">
    <property type="component" value="Unassembled WGS sequence"/>
</dbReference>
<evidence type="ECO:0000313" key="2">
    <source>
        <dbReference type="EMBL" id="KAF1838799.1"/>
    </source>
</evidence>
<accession>A0A6A5KTQ0</accession>
<proteinExistence type="predicted"/>
<dbReference type="AlphaFoldDB" id="A0A6A5KTQ0"/>
<name>A0A6A5KTQ0_9PLEO</name>
<sequence>MSILALDASHANFFWSTNSFCLELLLSNITSTTSPCHPTTHPQNPETHSQNPPPNHTLKQTRDSPSIHPHPQKPPSNKIPSTIPEPYLASHTHRLLSPHAINYYRTSQAQSVI</sequence>
<gene>
    <name evidence="2" type="ORF">BDW02DRAFT_564648</name>
</gene>
<keyword evidence="3" id="KW-1185">Reference proteome</keyword>
<protein>
    <submittedName>
        <fullName evidence="2">Uncharacterized protein</fullName>
    </submittedName>
</protein>
<reference evidence="2" key="1">
    <citation type="submission" date="2020-01" db="EMBL/GenBank/DDBJ databases">
        <authorList>
            <consortium name="DOE Joint Genome Institute"/>
            <person name="Haridas S."/>
            <person name="Albert R."/>
            <person name="Binder M."/>
            <person name="Bloem J."/>
            <person name="Labutti K."/>
            <person name="Salamov A."/>
            <person name="Andreopoulos B."/>
            <person name="Baker S.E."/>
            <person name="Barry K."/>
            <person name="Bills G."/>
            <person name="Bluhm B.H."/>
            <person name="Cannon C."/>
            <person name="Castanera R."/>
            <person name="Culley D.E."/>
            <person name="Daum C."/>
            <person name="Ezra D."/>
            <person name="Gonzalez J.B."/>
            <person name="Henrissat B."/>
            <person name="Kuo A."/>
            <person name="Liang C."/>
            <person name="Lipzen A."/>
            <person name="Lutzoni F."/>
            <person name="Magnuson J."/>
            <person name="Mondo S."/>
            <person name="Nolan M."/>
            <person name="Ohm R."/>
            <person name="Pangilinan J."/>
            <person name="Park H.-J."/>
            <person name="Ramirez L."/>
            <person name="Alfaro M."/>
            <person name="Sun H."/>
            <person name="Tritt A."/>
            <person name="Yoshinaga Y."/>
            <person name="Zwiers L.-H."/>
            <person name="Turgeon B.G."/>
            <person name="Goodwin S.B."/>
            <person name="Spatafora J.W."/>
            <person name="Crous P.W."/>
            <person name="Grigoriev I.V."/>
        </authorList>
    </citation>
    <scope>NUCLEOTIDE SEQUENCE</scope>
    <source>
        <strain evidence="2">P77</strain>
    </source>
</reference>
<dbReference type="EMBL" id="ML975249">
    <property type="protein sequence ID" value="KAF1838799.1"/>
    <property type="molecule type" value="Genomic_DNA"/>
</dbReference>